<evidence type="ECO:0000313" key="2">
    <source>
        <dbReference type="EMBL" id="GIH81986.1"/>
    </source>
</evidence>
<keyword evidence="1" id="KW-0812">Transmembrane</keyword>
<keyword evidence="3" id="KW-1185">Reference proteome</keyword>
<feature type="transmembrane region" description="Helical" evidence="1">
    <location>
        <begin position="20"/>
        <end position="38"/>
    </location>
</feature>
<dbReference type="EMBL" id="BOOI01000002">
    <property type="protein sequence ID" value="GIH81986.1"/>
    <property type="molecule type" value="Genomic_DNA"/>
</dbReference>
<gene>
    <name evidence="2" type="ORF">Pro02_03940</name>
</gene>
<feature type="transmembrane region" description="Helical" evidence="1">
    <location>
        <begin position="50"/>
        <end position="70"/>
    </location>
</feature>
<sequence>MTASPSPDARVITVTTTSPGCLLTCLLTLLAIVGTFVWNIANVTTLSEKIVTSVITLPFAAALVWFVICIPSIRRGSAVAVDDTGLWWSEGRADYADVIPWDEIRAVAVGVWRGPRRSNGLALSRYLEVYLTDPERAGDHPRLASKWYGVRPPVELPDRCFRFHLVARGSADRLARIVREVRPGLWAGEFEHTVAPASAR</sequence>
<dbReference type="Proteomes" id="UP000655044">
    <property type="component" value="Unassembled WGS sequence"/>
</dbReference>
<evidence type="ECO:0000256" key="1">
    <source>
        <dbReference type="SAM" id="Phobius"/>
    </source>
</evidence>
<name>A0A8J3RS60_PLARO</name>
<proteinExistence type="predicted"/>
<reference evidence="2" key="1">
    <citation type="submission" date="2021-01" db="EMBL/GenBank/DDBJ databases">
        <title>Whole genome shotgun sequence of Planobispora rosea NBRC 15558.</title>
        <authorList>
            <person name="Komaki H."/>
            <person name="Tamura T."/>
        </authorList>
    </citation>
    <scope>NUCLEOTIDE SEQUENCE</scope>
    <source>
        <strain evidence="2">NBRC 15558</strain>
    </source>
</reference>
<protein>
    <submittedName>
        <fullName evidence="2">Uncharacterized protein</fullName>
    </submittedName>
</protein>
<keyword evidence="1" id="KW-0472">Membrane</keyword>
<keyword evidence="1" id="KW-1133">Transmembrane helix</keyword>
<dbReference type="RefSeq" id="WP_189242288.1">
    <property type="nucleotide sequence ID" value="NZ_BMQP01000012.1"/>
</dbReference>
<evidence type="ECO:0000313" key="3">
    <source>
        <dbReference type="Proteomes" id="UP000655044"/>
    </source>
</evidence>
<dbReference type="AlphaFoldDB" id="A0A8J3RS60"/>
<accession>A0A8J3RS60</accession>
<organism evidence="2 3">
    <name type="scientific">Planobispora rosea</name>
    <dbReference type="NCBI Taxonomy" id="35762"/>
    <lineage>
        <taxon>Bacteria</taxon>
        <taxon>Bacillati</taxon>
        <taxon>Actinomycetota</taxon>
        <taxon>Actinomycetes</taxon>
        <taxon>Streptosporangiales</taxon>
        <taxon>Streptosporangiaceae</taxon>
        <taxon>Planobispora</taxon>
    </lineage>
</organism>
<comment type="caution">
    <text evidence="2">The sequence shown here is derived from an EMBL/GenBank/DDBJ whole genome shotgun (WGS) entry which is preliminary data.</text>
</comment>